<evidence type="ECO:0000313" key="4">
    <source>
        <dbReference type="Proteomes" id="UP000031668"/>
    </source>
</evidence>
<comment type="caution">
    <text evidence="3">The sequence shown here is derived from an EMBL/GenBank/DDBJ whole genome shotgun (WGS) entry which is preliminary data.</text>
</comment>
<dbReference type="PANTHER" id="PTHR23317">
    <property type="entry name" value="DEDICATOR OF CYTOKINESIS DOCK"/>
    <property type="match status" value="1"/>
</dbReference>
<dbReference type="AlphaFoldDB" id="A0A0C2IWQ6"/>
<protein>
    <submittedName>
        <fullName evidence="3">Dedicator of cytokinesis protein 9</fullName>
    </submittedName>
</protein>
<dbReference type="InterPro" id="IPR026791">
    <property type="entry name" value="DOCK"/>
</dbReference>
<dbReference type="PROSITE" id="PS50003">
    <property type="entry name" value="PH_DOMAIN"/>
    <property type="match status" value="1"/>
</dbReference>
<dbReference type="Gene3D" id="2.30.29.30">
    <property type="entry name" value="Pleckstrin-homology domain (PH domain)/Phosphotyrosine-binding domain (PTB)"/>
    <property type="match status" value="1"/>
</dbReference>
<dbReference type="GO" id="GO:0005085">
    <property type="term" value="F:guanyl-nucleotide exchange factor activity"/>
    <property type="evidence" value="ECO:0007669"/>
    <property type="project" value="InterPro"/>
</dbReference>
<feature type="region of interest" description="Disordered" evidence="1">
    <location>
        <begin position="1"/>
        <end position="20"/>
    </location>
</feature>
<dbReference type="SUPFAM" id="SSF50729">
    <property type="entry name" value="PH domain-like"/>
    <property type="match status" value="1"/>
</dbReference>
<dbReference type="SMART" id="SM00233">
    <property type="entry name" value="PH"/>
    <property type="match status" value="1"/>
</dbReference>
<evidence type="ECO:0000259" key="2">
    <source>
        <dbReference type="PROSITE" id="PS50003"/>
    </source>
</evidence>
<feature type="domain" description="PH" evidence="2">
    <location>
        <begin position="185"/>
        <end position="297"/>
    </location>
</feature>
<dbReference type="OrthoDB" id="47328at2759"/>
<sequence>MLSKGGSLRKFSTRDSSFTSLNANQRRGTMRVSPDIAPPVQSIVNNSPETVKIPVCENVPDYEAELDKRRSQIDSSSTTSKLVHFPANEVSKELPEKLAWFSIYGAKSVSDVNVLAKKTIETLSSNINECILEFKLTEYDLPFTHLPKFRPLTASLFKHEYMIENFEFLSALHSVSMYSVLSMDQTILSGFMEVYPPLIDSTDIDKWIHSNKPKRRYFSLTQETGGESFRLIYKKDQDPKSKYEKILFMDNCTSLKQTSAIKSNAFQLHINEKIIVFVAPNATDYQKWVKNISDASGLLFEQGNDRKSPIKKPNGLQESWQKCGIPALVEYSKENENSNQKQRKETRYKLLDLYPDIIDYSDTLPQEKLKSTIVSNVVGERVLLEFGGIKFHFQHLDPFLTSFALYDIKTGEKMTEDFICNHRDTAMSQMMRDFIVSDPYNDVVKCCSVKLDKKTTTECAFTINYPRDNLYIVAKFFKMYTANINKLWDIYTKRDAKNDVKLGKQLKAGSDKVKKYLMPIGYSFKKMYNGNKIDSDVKFSPVMKYDHKLAASDLCKIIREVLTEKGYKCQTMNIDIDINLTVLPAIHMKEYSPSRTKQLSVEIFRI</sequence>
<dbReference type="GO" id="GO:0007264">
    <property type="term" value="P:small GTPase-mediated signal transduction"/>
    <property type="evidence" value="ECO:0007669"/>
    <property type="project" value="InterPro"/>
</dbReference>
<organism evidence="3 4">
    <name type="scientific">Thelohanellus kitauei</name>
    <name type="common">Myxosporean</name>
    <dbReference type="NCBI Taxonomy" id="669202"/>
    <lineage>
        <taxon>Eukaryota</taxon>
        <taxon>Metazoa</taxon>
        <taxon>Cnidaria</taxon>
        <taxon>Myxozoa</taxon>
        <taxon>Myxosporea</taxon>
        <taxon>Bivalvulida</taxon>
        <taxon>Platysporina</taxon>
        <taxon>Myxobolidae</taxon>
        <taxon>Thelohanellus</taxon>
    </lineage>
</organism>
<dbReference type="EMBL" id="JWZT01002281">
    <property type="protein sequence ID" value="KII69779.1"/>
    <property type="molecule type" value="Genomic_DNA"/>
</dbReference>
<gene>
    <name evidence="3" type="ORF">RF11_12662</name>
</gene>
<name>A0A0C2IWQ6_THEKT</name>
<keyword evidence="4" id="KW-1185">Reference proteome</keyword>
<dbReference type="Pfam" id="PF00169">
    <property type="entry name" value="PH"/>
    <property type="match status" value="1"/>
</dbReference>
<dbReference type="InterPro" id="IPR011993">
    <property type="entry name" value="PH-like_dom_sf"/>
</dbReference>
<reference evidence="3 4" key="1">
    <citation type="journal article" date="2014" name="Genome Biol. Evol.">
        <title>The genome of the myxosporean Thelohanellus kitauei shows adaptations to nutrient acquisition within its fish host.</title>
        <authorList>
            <person name="Yang Y."/>
            <person name="Xiong J."/>
            <person name="Zhou Z."/>
            <person name="Huo F."/>
            <person name="Miao W."/>
            <person name="Ran C."/>
            <person name="Liu Y."/>
            <person name="Zhang J."/>
            <person name="Feng J."/>
            <person name="Wang M."/>
            <person name="Wang M."/>
            <person name="Wang L."/>
            <person name="Yao B."/>
        </authorList>
    </citation>
    <scope>NUCLEOTIDE SEQUENCE [LARGE SCALE GENOMIC DNA]</scope>
    <source>
        <strain evidence="3">Wuqing</strain>
    </source>
</reference>
<dbReference type="InterPro" id="IPR001849">
    <property type="entry name" value="PH_domain"/>
</dbReference>
<dbReference type="Proteomes" id="UP000031668">
    <property type="component" value="Unassembled WGS sequence"/>
</dbReference>
<evidence type="ECO:0000313" key="3">
    <source>
        <dbReference type="EMBL" id="KII69779.1"/>
    </source>
</evidence>
<evidence type="ECO:0000256" key="1">
    <source>
        <dbReference type="SAM" id="MobiDB-lite"/>
    </source>
</evidence>
<dbReference type="PANTHER" id="PTHR23317:SF76">
    <property type="entry name" value="LD20667P"/>
    <property type="match status" value="1"/>
</dbReference>
<accession>A0A0C2IWQ6</accession>
<proteinExistence type="predicted"/>